<comment type="similarity">
    <text evidence="4">Belongs to the glycosyl hydrolase 5 (cellulase A) family.</text>
</comment>
<dbReference type="SUPFAM" id="SSF51445">
    <property type="entry name" value="(Trans)glycosidases"/>
    <property type="match status" value="1"/>
</dbReference>
<feature type="region of interest" description="Disordered" evidence="5">
    <location>
        <begin position="24"/>
        <end position="73"/>
    </location>
</feature>
<accession>A0ABU4RYN9</accession>
<dbReference type="PROSITE" id="PS51257">
    <property type="entry name" value="PROKAR_LIPOPROTEIN"/>
    <property type="match status" value="1"/>
</dbReference>
<evidence type="ECO:0000256" key="3">
    <source>
        <dbReference type="ARBA" id="ARBA00023295"/>
    </source>
</evidence>
<reference evidence="8 9" key="1">
    <citation type="submission" date="2023-11" db="EMBL/GenBank/DDBJ databases">
        <title>Gilvimarinus fulvus sp. nov., isolated from the surface of Kelp.</title>
        <authorList>
            <person name="Sun Y.Y."/>
            <person name="Gong Y."/>
            <person name="Du Z.J."/>
        </authorList>
    </citation>
    <scope>NUCLEOTIDE SEQUENCE [LARGE SCALE GENOMIC DNA]</scope>
    <source>
        <strain evidence="8 9">SDUM040013</strain>
    </source>
</reference>
<comment type="caution">
    <text evidence="8">The sequence shown here is derived from an EMBL/GenBank/DDBJ whole genome shotgun (WGS) entry which is preliminary data.</text>
</comment>
<evidence type="ECO:0000313" key="9">
    <source>
        <dbReference type="Proteomes" id="UP001273505"/>
    </source>
</evidence>
<feature type="chain" id="PRO_5047337468" evidence="6">
    <location>
        <begin position="24"/>
        <end position="414"/>
    </location>
</feature>
<evidence type="ECO:0000256" key="4">
    <source>
        <dbReference type="RuleBase" id="RU361153"/>
    </source>
</evidence>
<keyword evidence="3 4" id="KW-0326">Glycosidase</keyword>
<dbReference type="GO" id="GO:0016787">
    <property type="term" value="F:hydrolase activity"/>
    <property type="evidence" value="ECO:0007669"/>
    <property type="project" value="UniProtKB-KW"/>
</dbReference>
<organism evidence="8 9">
    <name type="scientific">Gilvimarinus gilvus</name>
    <dbReference type="NCBI Taxonomy" id="3058038"/>
    <lineage>
        <taxon>Bacteria</taxon>
        <taxon>Pseudomonadati</taxon>
        <taxon>Pseudomonadota</taxon>
        <taxon>Gammaproteobacteria</taxon>
        <taxon>Cellvibrionales</taxon>
        <taxon>Cellvibrionaceae</taxon>
        <taxon>Gilvimarinus</taxon>
    </lineage>
</organism>
<dbReference type="InterPro" id="IPR050386">
    <property type="entry name" value="Glycosyl_hydrolase_5"/>
</dbReference>
<evidence type="ECO:0000259" key="7">
    <source>
        <dbReference type="Pfam" id="PF00150"/>
    </source>
</evidence>
<dbReference type="EMBL" id="JAXAFO010000018">
    <property type="protein sequence ID" value="MDX6849982.1"/>
    <property type="molecule type" value="Genomic_DNA"/>
</dbReference>
<feature type="domain" description="Glycoside hydrolase family 5" evidence="7">
    <location>
        <begin position="97"/>
        <end position="386"/>
    </location>
</feature>
<name>A0ABU4RYN9_9GAMM</name>
<gene>
    <name evidence="8" type="ORF">SCD92_11475</name>
</gene>
<evidence type="ECO:0000256" key="5">
    <source>
        <dbReference type="SAM" id="MobiDB-lite"/>
    </source>
</evidence>
<feature type="compositionally biased region" description="Low complexity" evidence="5">
    <location>
        <begin position="54"/>
        <end position="73"/>
    </location>
</feature>
<dbReference type="InterPro" id="IPR017853">
    <property type="entry name" value="GH"/>
</dbReference>
<evidence type="ECO:0000256" key="1">
    <source>
        <dbReference type="ARBA" id="ARBA00022729"/>
    </source>
</evidence>
<feature type="compositionally biased region" description="Low complexity" evidence="5">
    <location>
        <begin position="27"/>
        <end position="47"/>
    </location>
</feature>
<evidence type="ECO:0000313" key="8">
    <source>
        <dbReference type="EMBL" id="MDX6849982.1"/>
    </source>
</evidence>
<keyword evidence="2 4" id="KW-0378">Hydrolase</keyword>
<sequence length="414" mass="45121">MRILNFFAAIAALLLLGACGSGGSTGGASSTPVQSSSSSSIESSSSESSEESSESSSSESSASSSSSESSQSSTGITSVEFSASMGVGWNLGNTLEAVGGETAWGNPKATPELMQAVKAAGFDNVRLPVAWSQFSDEPNFVIDPTWLARVEEVVTYALDAELMVMINMHWDGGWMQPTYAEQAYVNNRMEIMWQQIATHFSEFDQNLVFACTNEVMVEGDYGTPIEEYYTVQNGFNQICVDTVRATGGNNSERFLAVQGFNTNIDHTINFFELPDDSATDKLLVEVHYYDPFNFTLNGDSQITQWGAGATDAGATETWANESYVDTQFGRMKSKFVDNGIGVILGEYGAFHREGVDGHEIFRNAWNDYITQAALANQMVPMYWDNGFTGDTGFGLFNRTTAEQVYPDLIELITQ</sequence>
<evidence type="ECO:0000256" key="6">
    <source>
        <dbReference type="SAM" id="SignalP"/>
    </source>
</evidence>
<dbReference type="Proteomes" id="UP001273505">
    <property type="component" value="Unassembled WGS sequence"/>
</dbReference>
<keyword evidence="1 6" id="KW-0732">Signal</keyword>
<dbReference type="Gene3D" id="3.20.20.80">
    <property type="entry name" value="Glycosidases"/>
    <property type="match status" value="1"/>
</dbReference>
<proteinExistence type="inferred from homology"/>
<evidence type="ECO:0000256" key="2">
    <source>
        <dbReference type="ARBA" id="ARBA00022801"/>
    </source>
</evidence>
<feature type="signal peptide" evidence="6">
    <location>
        <begin position="1"/>
        <end position="23"/>
    </location>
</feature>
<dbReference type="PANTHER" id="PTHR31297:SF17">
    <property type="entry name" value="ENDOGLUCANASE"/>
    <property type="match status" value="1"/>
</dbReference>
<dbReference type="Pfam" id="PF00150">
    <property type="entry name" value="Cellulase"/>
    <property type="match status" value="1"/>
</dbReference>
<protein>
    <submittedName>
        <fullName evidence="8">Glycoside hydrolase family 5 protein</fullName>
    </submittedName>
</protein>
<dbReference type="RefSeq" id="WP_302722551.1">
    <property type="nucleotide sequence ID" value="NZ_JAULRU010000569.1"/>
</dbReference>
<dbReference type="InterPro" id="IPR001547">
    <property type="entry name" value="Glyco_hydro_5"/>
</dbReference>
<keyword evidence="9" id="KW-1185">Reference proteome</keyword>
<dbReference type="PANTHER" id="PTHR31297">
    <property type="entry name" value="GLUCAN ENDO-1,6-BETA-GLUCOSIDASE B"/>
    <property type="match status" value="1"/>
</dbReference>